<accession>A0A3G7TSU9</accession>
<protein>
    <submittedName>
        <fullName evidence="1">Uncharacterized protein</fullName>
    </submittedName>
</protein>
<dbReference type="EMBL" id="CP027753">
    <property type="protein sequence ID" value="AZE49971.1"/>
    <property type="molecule type" value="Genomic_DNA"/>
</dbReference>
<proteinExistence type="predicted"/>
<reference evidence="1 2" key="1">
    <citation type="submission" date="2018-03" db="EMBL/GenBank/DDBJ databases">
        <title>Diversity of phytobeneficial traits revealed by whole-genome analysis of worldwide-isolated phenazine-producing Pseudomonas spp.</title>
        <authorList>
            <person name="Biessy A."/>
            <person name="Novinscak A."/>
            <person name="Blom J."/>
            <person name="Leger G."/>
            <person name="Thomashow L.S."/>
            <person name="Cazorla F.M."/>
            <person name="Josic D."/>
            <person name="Filion M."/>
        </authorList>
    </citation>
    <scope>NUCLEOTIDE SEQUENCE [LARGE SCALE GENOMIC DNA]</scope>
    <source>
        <strain evidence="1 2">B25</strain>
    </source>
</reference>
<evidence type="ECO:0000313" key="1">
    <source>
        <dbReference type="EMBL" id="AZE49971.1"/>
    </source>
</evidence>
<gene>
    <name evidence="1" type="ORF">C4K04_4307</name>
</gene>
<evidence type="ECO:0000313" key="2">
    <source>
        <dbReference type="Proteomes" id="UP000268048"/>
    </source>
</evidence>
<dbReference type="AlphaFoldDB" id="A0A3G7TSU9"/>
<organism evidence="1 2">
    <name type="scientific">Pseudomonas chlororaphis</name>
    <dbReference type="NCBI Taxonomy" id="587753"/>
    <lineage>
        <taxon>Bacteria</taxon>
        <taxon>Pseudomonadati</taxon>
        <taxon>Pseudomonadota</taxon>
        <taxon>Gammaproteobacteria</taxon>
        <taxon>Pseudomonadales</taxon>
        <taxon>Pseudomonadaceae</taxon>
        <taxon>Pseudomonas</taxon>
    </lineage>
</organism>
<sequence length="63" mass="7445">MAKYFLVVHFFSFYHSRIRVFKLVVVSSSLTLFHQLSEGRLVHFGERLIERLVATLYLLCVLN</sequence>
<dbReference type="Proteomes" id="UP000268048">
    <property type="component" value="Chromosome"/>
</dbReference>
<name>A0A3G7TSU9_9PSED</name>